<proteinExistence type="inferred from homology"/>
<evidence type="ECO:0000256" key="1">
    <source>
        <dbReference type="ARBA" id="ARBA00038414"/>
    </source>
</evidence>
<accession>A0ABS1UX68</accession>
<evidence type="ECO:0000313" key="2">
    <source>
        <dbReference type="EMBL" id="MBL6454061.1"/>
    </source>
</evidence>
<dbReference type="Gene3D" id="3.40.50.12500">
    <property type="match status" value="1"/>
</dbReference>
<dbReference type="RefSeq" id="WP_202823795.1">
    <property type="nucleotide sequence ID" value="NZ_JAEUXJ010000001.1"/>
</dbReference>
<sequence length="287" mass="32078">MSQSNARYRFLMIHAFSLSDEARHHLRPQHGSKETVLMNHAELAPLLSDVDWDLHPGARATHGDWPVERQEEFAMVGTNRLPIVKEACESGRYNAIVLLGGGDPGFFAAREIGRRYGIPVTTCAHAQMHLAGMLGHKFSIVDISEVHNMQMYHLVRQYGFTDRCASIRNIDYPLPRPPYTHPHTLHGEHAKAERGETSGMLEAAVEEAVAAIEEDGAEVIILGCSGAFWLQRPLQERLVAMGWEVPVFEGYRCAIAMAKSMVDLGVNYSGLMVPSDPPPRSRRRKIF</sequence>
<dbReference type="EMBL" id="JAEUXJ010000001">
    <property type="protein sequence ID" value="MBL6454061.1"/>
    <property type="molecule type" value="Genomic_DNA"/>
</dbReference>
<comment type="similarity">
    <text evidence="1">Belongs to the HyuE racemase family.</text>
</comment>
<keyword evidence="3" id="KW-1185">Reference proteome</keyword>
<dbReference type="Pfam" id="PF01177">
    <property type="entry name" value="Asp_Glu_race"/>
    <property type="match status" value="1"/>
</dbReference>
<protein>
    <recommendedName>
        <fullName evidence="4">Hydantoin racemase</fullName>
    </recommendedName>
</protein>
<evidence type="ECO:0000313" key="3">
    <source>
        <dbReference type="Proteomes" id="UP000606490"/>
    </source>
</evidence>
<organism evidence="2 3">
    <name type="scientific">Belnapia mucosa</name>
    <dbReference type="NCBI Taxonomy" id="2804532"/>
    <lineage>
        <taxon>Bacteria</taxon>
        <taxon>Pseudomonadati</taxon>
        <taxon>Pseudomonadota</taxon>
        <taxon>Alphaproteobacteria</taxon>
        <taxon>Acetobacterales</taxon>
        <taxon>Roseomonadaceae</taxon>
        <taxon>Belnapia</taxon>
    </lineage>
</organism>
<comment type="caution">
    <text evidence="2">The sequence shown here is derived from an EMBL/GenBank/DDBJ whole genome shotgun (WGS) entry which is preliminary data.</text>
</comment>
<dbReference type="InterPro" id="IPR053714">
    <property type="entry name" value="Iso_Racemase_Enz_sf"/>
</dbReference>
<evidence type="ECO:0008006" key="4">
    <source>
        <dbReference type="Google" id="ProtNLM"/>
    </source>
</evidence>
<dbReference type="InterPro" id="IPR015942">
    <property type="entry name" value="Asp/Glu/hydantoin_racemase"/>
</dbReference>
<name>A0ABS1UX68_9PROT</name>
<gene>
    <name evidence="2" type="ORF">JMJ55_01925</name>
</gene>
<reference evidence="2 3" key="1">
    <citation type="submission" date="2021-01" db="EMBL/GenBank/DDBJ databases">
        <title>Belnapia mucosa sp. nov. and Belnapia arida sp. nov., isolated from the Tabernas Desert (Almeria, Spain).</title>
        <authorList>
            <person name="Molina-Menor E."/>
            <person name="Vidal-Verdu A."/>
            <person name="Calonge A."/>
            <person name="Satari L."/>
            <person name="Pereto Magraner J."/>
            <person name="Porcar Miralles M."/>
        </authorList>
    </citation>
    <scope>NUCLEOTIDE SEQUENCE [LARGE SCALE GENOMIC DNA]</scope>
    <source>
        <strain evidence="2 3">T6</strain>
    </source>
</reference>
<dbReference type="Proteomes" id="UP000606490">
    <property type="component" value="Unassembled WGS sequence"/>
</dbReference>